<name>A0A1X7TTG4_AMPQE</name>
<keyword evidence="1" id="KW-0677">Repeat</keyword>
<organism evidence="5">
    <name type="scientific">Amphimedon queenslandica</name>
    <name type="common">Sponge</name>
    <dbReference type="NCBI Taxonomy" id="400682"/>
    <lineage>
        <taxon>Eukaryota</taxon>
        <taxon>Metazoa</taxon>
        <taxon>Porifera</taxon>
        <taxon>Demospongiae</taxon>
        <taxon>Heteroscleromorpha</taxon>
        <taxon>Haplosclerida</taxon>
        <taxon>Niphatidae</taxon>
        <taxon>Amphimedon</taxon>
    </lineage>
</organism>
<keyword evidence="3" id="KW-0732">Signal</keyword>
<feature type="transmembrane region" description="Helical" evidence="2">
    <location>
        <begin position="881"/>
        <end position="907"/>
    </location>
</feature>
<dbReference type="SUPFAM" id="SSF49265">
    <property type="entry name" value="Fibronectin type III"/>
    <property type="match status" value="2"/>
</dbReference>
<dbReference type="InParanoid" id="A0A1X7TTG4"/>
<dbReference type="PROSITE" id="PS50853">
    <property type="entry name" value="FN3"/>
    <property type="match status" value="3"/>
</dbReference>
<evidence type="ECO:0000256" key="3">
    <source>
        <dbReference type="SAM" id="SignalP"/>
    </source>
</evidence>
<dbReference type="PANTHER" id="PTHR46708:SF11">
    <property type="entry name" value="RECEPTOR-TYPE TYROSINE-PROTEIN PHOSPHATASE ETA-LIKE"/>
    <property type="match status" value="1"/>
</dbReference>
<keyword evidence="2" id="KW-0812">Transmembrane</keyword>
<evidence type="ECO:0000256" key="2">
    <source>
        <dbReference type="SAM" id="Phobius"/>
    </source>
</evidence>
<protein>
    <recommendedName>
        <fullName evidence="4">Fibronectin type-III domain-containing protein</fullName>
    </recommendedName>
</protein>
<feature type="domain" description="Fibronectin type-III" evidence="4">
    <location>
        <begin position="774"/>
        <end position="857"/>
    </location>
</feature>
<dbReference type="AlphaFoldDB" id="A0A1X7TTG4"/>
<reference evidence="5" key="1">
    <citation type="submission" date="2017-05" db="UniProtKB">
        <authorList>
            <consortium name="EnsemblMetazoa"/>
        </authorList>
    </citation>
    <scope>IDENTIFICATION</scope>
</reference>
<dbReference type="InterPro" id="IPR036116">
    <property type="entry name" value="FN3_sf"/>
</dbReference>
<accession>A0A1X7TTG4</accession>
<dbReference type="EnsemblMetazoa" id="Aqu2.1.18174_001">
    <property type="protein sequence ID" value="Aqu2.1.18174_001"/>
    <property type="gene ID" value="Aqu2.1.18174"/>
</dbReference>
<feature type="chain" id="PRO_5013163494" description="Fibronectin type-III domain-containing protein" evidence="3">
    <location>
        <begin position="18"/>
        <end position="960"/>
    </location>
</feature>
<proteinExistence type="predicted"/>
<dbReference type="PANTHER" id="PTHR46708">
    <property type="entry name" value="TENASCIN"/>
    <property type="match status" value="1"/>
</dbReference>
<dbReference type="Pfam" id="PF00041">
    <property type="entry name" value="fn3"/>
    <property type="match status" value="3"/>
</dbReference>
<dbReference type="InterPro" id="IPR003961">
    <property type="entry name" value="FN3_dom"/>
</dbReference>
<feature type="domain" description="Fibronectin type-III" evidence="4">
    <location>
        <begin position="252"/>
        <end position="343"/>
    </location>
</feature>
<keyword evidence="2" id="KW-0472">Membrane</keyword>
<feature type="domain" description="Fibronectin type-III" evidence="4">
    <location>
        <begin position="584"/>
        <end position="673"/>
    </location>
</feature>
<evidence type="ECO:0000256" key="1">
    <source>
        <dbReference type="ARBA" id="ARBA00022737"/>
    </source>
</evidence>
<dbReference type="CDD" id="cd00063">
    <property type="entry name" value="FN3"/>
    <property type="match status" value="3"/>
</dbReference>
<evidence type="ECO:0000313" key="5">
    <source>
        <dbReference type="EnsemblMetazoa" id="Aqu2.1.18174_001"/>
    </source>
</evidence>
<keyword evidence="2" id="KW-1133">Transmembrane helix</keyword>
<dbReference type="eggNOG" id="ENOG502SQK2">
    <property type="taxonomic scope" value="Eukaryota"/>
</dbReference>
<dbReference type="InterPro" id="IPR050991">
    <property type="entry name" value="ECM_Regulatory_Proteins"/>
</dbReference>
<dbReference type="InterPro" id="IPR013783">
    <property type="entry name" value="Ig-like_fold"/>
</dbReference>
<feature type="signal peptide" evidence="3">
    <location>
        <begin position="1"/>
        <end position="17"/>
    </location>
</feature>
<dbReference type="Gene3D" id="2.60.40.10">
    <property type="entry name" value="Immunoglobulins"/>
    <property type="match status" value="3"/>
</dbReference>
<sequence>MLLVSIVFLLSASEVISQCPPSSGIYLRHEGNCYPNGSYFHDDGIIYTPLECVLPNSALNGGQWIGPNVTVPCPGSNSSFTCTVESHTILSFHVINNLHQFHDGWYKCCLPTDCSDPNTNIIFANIFRFAQIESFNVADLPSDMTVYPQKFKLNCVKIGFNHYNVSMSIGNTALANYIDCGAGSGNCPGTVLVSRSNTVRYTVNVTWNRVTVSSESIRHFNAYRDQLYQCEVKVTNQPTRIRSVTIKVPKTAPSSLTEVNKSATTITVSWTPLDSSDADGYVVNVTNDTDTVQTVQVEGSNNNTITLNGLSVLTTYSITVRAYQQLLGPASNAIIVITHCQKEGIYLMHDGSCYPNGSYFWDRTVNSVTKAISCVLPATSLTTGQWVRVADPDDPVDCNSNSASDPFRCTNVTSPYFATLNLYLAQGLSANQEGWYKCCLPTDCSKATDIIFTNIFRFTQLGSFTVADLPSDMTVYPQEFILNCIKIGYYLYNISMSIGSTELASYNNCDDRASNYPCFGTVLASSSFTIRYTVNVIWNGKTVSSGSISQSTSGNQMYQCRIADHPDANADRTCYVTVKVPTTAPSSFTVVNKTATTITISWTAFDSSDADGYVVNVTSDTDTVQTVQVEGSSNNTITLNGLRGGTTYSITVRAYQQLLGPASNAISVQTLDLPIIGSINWTLVSSITQLNNTQYRIDCLTIIDIDNPSTDVYWLVNGVMKSNSMYTLIDVLTYNNTLLVYPDPLGVSVNVTCIAMIGGVNYSQSVLLHAPSGPPNNVRGFILNATSIKVNWTTSSETNGYVIEYTTGGITRNVASTSEDEIVLTDLSPMSTYTISVYSYIDLPSIDYTVTLLIMQRYCGWFVKVTVSSSSSVSSFHSDSVIALGVSVGVLLILLTVSVIFNICCFIRIKVHFATGATIKDPKADKDIAMQVCEPYQIHKNEVVYAECQASPDATGTYDL</sequence>
<evidence type="ECO:0000259" key="4">
    <source>
        <dbReference type="PROSITE" id="PS50853"/>
    </source>
</evidence>
<dbReference type="SMART" id="SM00060">
    <property type="entry name" value="FN3"/>
    <property type="match status" value="3"/>
</dbReference>